<dbReference type="Proteomes" id="UP000582487">
    <property type="component" value="Unassembled WGS sequence"/>
</dbReference>
<evidence type="ECO:0000256" key="2">
    <source>
        <dbReference type="ARBA" id="ARBA00005058"/>
    </source>
</evidence>
<evidence type="ECO:0000256" key="1">
    <source>
        <dbReference type="ARBA" id="ARBA00002678"/>
    </source>
</evidence>
<evidence type="ECO:0000313" key="10">
    <source>
        <dbReference type="EMBL" id="NMW94168.1"/>
    </source>
</evidence>
<evidence type="ECO:0000256" key="7">
    <source>
        <dbReference type="ARBA" id="ARBA00031036"/>
    </source>
</evidence>
<evidence type="ECO:0000256" key="6">
    <source>
        <dbReference type="ARBA" id="ARBA00022679"/>
    </source>
</evidence>
<evidence type="ECO:0000256" key="5">
    <source>
        <dbReference type="ARBA" id="ARBA00022676"/>
    </source>
</evidence>
<dbReference type="UniPathway" id="UPA00606"/>
<dbReference type="GO" id="GO:0004731">
    <property type="term" value="F:purine-nucleoside phosphorylase activity"/>
    <property type="evidence" value="ECO:0007669"/>
    <property type="project" value="UniProtKB-EC"/>
</dbReference>
<gene>
    <name evidence="11" type="primary">punA</name>
    <name evidence="10" type="ORF">HHJ74_10865</name>
    <name evidence="11" type="ORF">NCTC11819_02225</name>
</gene>
<comment type="caution">
    <text evidence="11">The sequence shown here is derived from an EMBL/GenBank/DDBJ whole genome shotgun (WGS) entry which is preliminary data.</text>
</comment>
<dbReference type="GO" id="GO:0005737">
    <property type="term" value="C:cytoplasm"/>
    <property type="evidence" value="ECO:0007669"/>
    <property type="project" value="TreeGrafter"/>
</dbReference>
<keyword evidence="6 11" id="KW-0808">Transferase</keyword>
<dbReference type="OrthoDB" id="1523230at2"/>
<dbReference type="Gene3D" id="3.40.50.1580">
    <property type="entry name" value="Nucleoside phosphorylase domain"/>
    <property type="match status" value="1"/>
</dbReference>
<dbReference type="Proteomes" id="UP000255284">
    <property type="component" value="Unassembled WGS sequence"/>
</dbReference>
<dbReference type="PANTHER" id="PTHR11904:SF9">
    <property type="entry name" value="PURINE NUCLEOSIDE PHOSPHORYLASE-RELATED"/>
    <property type="match status" value="1"/>
</dbReference>
<evidence type="ECO:0000313" key="12">
    <source>
        <dbReference type="Proteomes" id="UP000255284"/>
    </source>
</evidence>
<dbReference type="GO" id="GO:0009116">
    <property type="term" value="P:nucleoside metabolic process"/>
    <property type="evidence" value="ECO:0007669"/>
    <property type="project" value="InterPro"/>
</dbReference>
<dbReference type="AlphaFoldDB" id="A0A2J9KQG1"/>
<dbReference type="Pfam" id="PF01048">
    <property type="entry name" value="PNP_UDP_1"/>
    <property type="match status" value="1"/>
</dbReference>
<dbReference type="EMBL" id="JABCUV010000020">
    <property type="protein sequence ID" value="NMW94168.1"/>
    <property type="molecule type" value="Genomic_DNA"/>
</dbReference>
<accession>A0A2J9KQG1</accession>
<organism evidence="11 12">
    <name type="scientific">Mobiluncus mulieris</name>
    <dbReference type="NCBI Taxonomy" id="2052"/>
    <lineage>
        <taxon>Bacteria</taxon>
        <taxon>Bacillati</taxon>
        <taxon>Actinomycetota</taxon>
        <taxon>Actinomycetes</taxon>
        <taxon>Actinomycetales</taxon>
        <taxon>Actinomycetaceae</taxon>
        <taxon>Mobiluncus</taxon>
    </lineage>
</organism>
<evidence type="ECO:0000313" key="11">
    <source>
        <dbReference type="EMBL" id="STO17631.1"/>
    </source>
</evidence>
<protein>
    <recommendedName>
        <fullName evidence="4">purine-nucleoside phosphorylase</fullName>
        <ecNumber evidence="4">2.4.2.1</ecNumber>
    </recommendedName>
    <alternativeName>
        <fullName evidence="7">Inosine-guanosine phosphorylase</fullName>
    </alternativeName>
</protein>
<sequence>MADSRQEALEYCLKRTPQRIAQVKAAVQLIQERTQRENHDVLVVLGSGLHDTVCNLGKNPVELPLKELLGAKIPSAQGHGTQIVSVQIETEAKTVNILVCTGRIHLYEGHTPADLCFVPQVAAMTGIQAAFLTNAGGCLQPWELGDVMAIRDHINFSGASPFTGPVFVDISQVWDSDLTAAIKKHASRSGVYAISRGPEYQTLAESIMMRNNGIDMVGMSTVLEAIALHQLGVRVCGVSVTSDLTFSSTPTTHSEVLHAVRSAIPCVQNCLYEVINALY</sequence>
<dbReference type="SUPFAM" id="SSF53167">
    <property type="entry name" value="Purine and uridine phosphorylases"/>
    <property type="match status" value="1"/>
</dbReference>
<evidence type="ECO:0000313" key="13">
    <source>
        <dbReference type="Proteomes" id="UP000582487"/>
    </source>
</evidence>
<proteinExistence type="inferred from homology"/>
<dbReference type="InterPro" id="IPR035994">
    <property type="entry name" value="Nucleoside_phosphorylase_sf"/>
</dbReference>
<keyword evidence="5 11" id="KW-0328">Glycosyltransferase</keyword>
<name>A0A2J9KQG1_9ACTO</name>
<reference evidence="10 13" key="2">
    <citation type="submission" date="2020-04" db="EMBL/GenBank/DDBJ databases">
        <title>Antimicrobial susceptibility and clonality of vaginal-derived multi-drug resistant Mobiluncus isolates in China.</title>
        <authorList>
            <person name="Zhang X."/>
        </authorList>
    </citation>
    <scope>NUCLEOTIDE SEQUENCE [LARGE SCALE GENOMIC DNA]</scope>
    <source>
        <strain evidence="10 13">7</strain>
    </source>
</reference>
<comment type="pathway">
    <text evidence="2">Purine metabolism; purine nucleoside salvage.</text>
</comment>
<dbReference type="EC" id="2.4.2.1" evidence="4"/>
<comment type="similarity">
    <text evidence="3">Belongs to the PNP/MTAP phosphorylase family.</text>
</comment>
<evidence type="ECO:0000259" key="9">
    <source>
        <dbReference type="Pfam" id="PF01048"/>
    </source>
</evidence>
<evidence type="ECO:0000256" key="4">
    <source>
        <dbReference type="ARBA" id="ARBA00011886"/>
    </source>
</evidence>
<dbReference type="RefSeq" id="WP_004012622.1">
    <property type="nucleotide sequence ID" value="NZ_CAMPUA010000023.1"/>
</dbReference>
<dbReference type="PANTHER" id="PTHR11904">
    <property type="entry name" value="METHYLTHIOADENOSINE/PURINE NUCLEOSIDE PHOSPHORYLASE"/>
    <property type="match status" value="1"/>
</dbReference>
<dbReference type="EMBL" id="UGGQ01000006">
    <property type="protein sequence ID" value="STO17631.1"/>
    <property type="molecule type" value="Genomic_DNA"/>
</dbReference>
<feature type="domain" description="Nucleoside phosphorylase" evidence="9">
    <location>
        <begin position="67"/>
        <end position="275"/>
    </location>
</feature>
<dbReference type="InterPro" id="IPR011268">
    <property type="entry name" value="Purine_phosphorylase"/>
</dbReference>
<reference evidence="11 12" key="1">
    <citation type="submission" date="2018-06" db="EMBL/GenBank/DDBJ databases">
        <authorList>
            <consortium name="Pathogen Informatics"/>
            <person name="Doyle S."/>
        </authorList>
    </citation>
    <scope>NUCLEOTIDE SEQUENCE [LARGE SCALE GENOMIC DNA]</scope>
    <source>
        <strain evidence="11 12">NCTC11819</strain>
    </source>
</reference>
<evidence type="ECO:0000256" key="8">
    <source>
        <dbReference type="ARBA" id="ARBA00048556"/>
    </source>
</evidence>
<comment type="function">
    <text evidence="1">The purine nucleoside phosphorylases catalyze the phosphorolytic breakdown of the N-glycosidic bond in the beta-(deoxy)ribonucleoside molecules, with the formation of the corresponding free purine bases and pentose-1-phosphate. Cleaves guanosine, inosine, 2'-deoxyguanosine and 2'-deoxyinosine.</text>
</comment>
<dbReference type="CDD" id="cd09009">
    <property type="entry name" value="PNP-EcPNPII_like"/>
    <property type="match status" value="1"/>
</dbReference>
<dbReference type="GeneID" id="61167727"/>
<dbReference type="InterPro" id="IPR000845">
    <property type="entry name" value="Nucleoside_phosphorylase_d"/>
</dbReference>
<evidence type="ECO:0000256" key="3">
    <source>
        <dbReference type="ARBA" id="ARBA00006751"/>
    </source>
</evidence>
<comment type="catalytic activity">
    <reaction evidence="8">
        <text>a purine 2'-deoxy-D-ribonucleoside + phosphate = a purine nucleobase + 2-deoxy-alpha-D-ribose 1-phosphate</text>
        <dbReference type="Rhea" id="RHEA:36431"/>
        <dbReference type="ChEBI" id="CHEBI:26386"/>
        <dbReference type="ChEBI" id="CHEBI:43474"/>
        <dbReference type="ChEBI" id="CHEBI:57259"/>
        <dbReference type="ChEBI" id="CHEBI:142361"/>
        <dbReference type="EC" id="2.4.2.1"/>
    </reaction>
</comment>